<gene>
    <name evidence="1" type="ORF">RNAN_1766</name>
</gene>
<sequence length="102" mass="11614">MVALKCENQQLYCCEAMLKHDVFVLTPDIDAKHWRLYSAAKYLALQQKLLVADAQLGAENSARLAHIMRGSCLELQRQGNVIPLSDNFTEYHAELQVVWLPD</sequence>
<keyword evidence="2" id="KW-1185">Reference proteome</keyword>
<dbReference type="EMBL" id="BAFK01000008">
    <property type="protein sequence ID" value="GAB58778.1"/>
    <property type="molecule type" value="Genomic_DNA"/>
</dbReference>
<name>I1DXK0_9GAMM</name>
<accession>I1DXK0</accession>
<dbReference type="AlphaFoldDB" id="I1DXK0"/>
<organism evidence="1 2">
    <name type="scientific">Rheinheimera nanhaiensis E407-8</name>
    <dbReference type="NCBI Taxonomy" id="562729"/>
    <lineage>
        <taxon>Bacteria</taxon>
        <taxon>Pseudomonadati</taxon>
        <taxon>Pseudomonadota</taxon>
        <taxon>Gammaproteobacteria</taxon>
        <taxon>Chromatiales</taxon>
        <taxon>Chromatiaceae</taxon>
        <taxon>Rheinheimera</taxon>
    </lineage>
</organism>
<comment type="caution">
    <text evidence="1">The sequence shown here is derived from an EMBL/GenBank/DDBJ whole genome shotgun (WGS) entry which is preliminary data.</text>
</comment>
<evidence type="ECO:0000313" key="2">
    <source>
        <dbReference type="Proteomes" id="UP000004374"/>
    </source>
</evidence>
<reference evidence="1 2" key="1">
    <citation type="journal article" date="2012" name="J. Bacteriol.">
        <title>Genome Sequence of the Protease-Producing Bacterium Rheinheimera nanhaiensis E407-8T, Isolated from Deep-Sea Sediment of the South China Sea.</title>
        <authorList>
            <person name="Zhang X.-Y."/>
            <person name="Zhang Y.-J."/>
            <person name="Qin Q.-L."/>
            <person name="Xie B.-B."/>
            <person name="Chen X.-L."/>
            <person name="Zhou B.-C."/>
            <person name="Zhang Y.-Z."/>
        </authorList>
    </citation>
    <scope>NUCLEOTIDE SEQUENCE [LARGE SCALE GENOMIC DNA]</scope>
    <source>
        <strain evidence="1 2">E407-8</strain>
    </source>
</reference>
<proteinExistence type="predicted"/>
<dbReference type="Proteomes" id="UP000004374">
    <property type="component" value="Unassembled WGS sequence"/>
</dbReference>
<dbReference type="RefSeq" id="WP_008220758.1">
    <property type="nucleotide sequence ID" value="NZ_BAFK01000008.1"/>
</dbReference>
<evidence type="ECO:0000313" key="1">
    <source>
        <dbReference type="EMBL" id="GAB58778.1"/>
    </source>
</evidence>
<protein>
    <submittedName>
        <fullName evidence="1">Uncharacterized protein</fullName>
    </submittedName>
</protein>